<evidence type="ECO:0000313" key="1">
    <source>
        <dbReference type="EMBL" id="NNH23792.1"/>
    </source>
</evidence>
<sequence length="54" mass="6225">MEDTGGCGCAREYAARYPGMTEGELALVHAPVCPVRLQRLEGRRRRDVRRRPRR</sequence>
<gene>
    <name evidence="1" type="ORF">HLB09_11955</name>
</gene>
<dbReference type="Proteomes" id="UP000555552">
    <property type="component" value="Unassembled WGS sequence"/>
</dbReference>
<organism evidence="1 2">
    <name type="scientific">Pseudokineococcus marinus</name>
    <dbReference type="NCBI Taxonomy" id="351215"/>
    <lineage>
        <taxon>Bacteria</taxon>
        <taxon>Bacillati</taxon>
        <taxon>Actinomycetota</taxon>
        <taxon>Actinomycetes</taxon>
        <taxon>Kineosporiales</taxon>
        <taxon>Kineosporiaceae</taxon>
        <taxon>Pseudokineococcus</taxon>
    </lineage>
</organism>
<comment type="caution">
    <text evidence="1">The sequence shown here is derived from an EMBL/GenBank/DDBJ whole genome shotgun (WGS) entry which is preliminary data.</text>
</comment>
<name>A0A849BSJ1_9ACTN</name>
<dbReference type="RefSeq" id="WP_171203587.1">
    <property type="nucleotide sequence ID" value="NZ_BAAANP010000008.1"/>
</dbReference>
<reference evidence="1 2" key="1">
    <citation type="submission" date="2020-05" db="EMBL/GenBank/DDBJ databases">
        <title>MicrobeNet Type strains.</title>
        <authorList>
            <person name="Nicholson A.C."/>
        </authorList>
    </citation>
    <scope>NUCLEOTIDE SEQUENCE [LARGE SCALE GENOMIC DNA]</scope>
    <source>
        <strain evidence="1 2">JCM 14547</strain>
    </source>
</reference>
<keyword evidence="2" id="KW-1185">Reference proteome</keyword>
<accession>A0A849BSJ1</accession>
<protein>
    <submittedName>
        <fullName evidence="1">Uncharacterized protein</fullName>
    </submittedName>
</protein>
<dbReference type="EMBL" id="JABEMA010000196">
    <property type="protein sequence ID" value="NNH23792.1"/>
    <property type="molecule type" value="Genomic_DNA"/>
</dbReference>
<proteinExistence type="predicted"/>
<evidence type="ECO:0000313" key="2">
    <source>
        <dbReference type="Proteomes" id="UP000555552"/>
    </source>
</evidence>
<dbReference type="AlphaFoldDB" id="A0A849BSJ1"/>